<feature type="transmembrane region" description="Helical" evidence="8">
    <location>
        <begin position="570"/>
        <end position="589"/>
    </location>
</feature>
<dbReference type="GO" id="GO:0016887">
    <property type="term" value="F:ATP hydrolysis activity"/>
    <property type="evidence" value="ECO:0007669"/>
    <property type="project" value="InterPro"/>
</dbReference>
<dbReference type="InterPro" id="IPR027417">
    <property type="entry name" value="P-loop_NTPase"/>
</dbReference>
<feature type="transmembrane region" description="Helical" evidence="8">
    <location>
        <begin position="641"/>
        <end position="662"/>
    </location>
</feature>
<comment type="caution">
    <text evidence="10">The sequence shown here is derived from an EMBL/GenBank/DDBJ whole genome shotgun (WGS) entry which is preliminary data.</text>
</comment>
<accession>A0A835SI51</accession>
<keyword evidence="3 8" id="KW-0812">Transmembrane</keyword>
<dbReference type="PANTHER" id="PTHR48041:SF91">
    <property type="entry name" value="ABC TRANSPORTER G FAMILY MEMBER 28"/>
    <property type="match status" value="1"/>
</dbReference>
<keyword evidence="7 8" id="KW-0472">Membrane</keyword>
<comment type="subcellular location">
    <subcellularLocation>
        <location evidence="1">Membrane</location>
        <topology evidence="1">Multi-pass membrane protein</topology>
    </subcellularLocation>
</comment>
<keyword evidence="4" id="KW-0547">Nucleotide-binding</keyword>
<evidence type="ECO:0000256" key="2">
    <source>
        <dbReference type="ARBA" id="ARBA00022448"/>
    </source>
</evidence>
<feature type="transmembrane region" description="Helical" evidence="8">
    <location>
        <begin position="617"/>
        <end position="635"/>
    </location>
</feature>
<dbReference type="OrthoDB" id="66620at2759"/>
<gene>
    <name evidence="10" type="ORF">HXX76_012251</name>
</gene>
<keyword evidence="2" id="KW-0813">Transport</keyword>
<name>A0A835SI51_CHLIN</name>
<evidence type="ECO:0000256" key="3">
    <source>
        <dbReference type="ARBA" id="ARBA00022692"/>
    </source>
</evidence>
<dbReference type="SUPFAM" id="SSF52540">
    <property type="entry name" value="P-loop containing nucleoside triphosphate hydrolases"/>
    <property type="match status" value="1"/>
</dbReference>
<dbReference type="InterPro" id="IPR050352">
    <property type="entry name" value="ABCG_transporters"/>
</dbReference>
<evidence type="ECO:0000259" key="9">
    <source>
        <dbReference type="PROSITE" id="PS50893"/>
    </source>
</evidence>
<feature type="transmembrane region" description="Helical" evidence="8">
    <location>
        <begin position="674"/>
        <end position="693"/>
    </location>
</feature>
<dbReference type="GO" id="GO:0140359">
    <property type="term" value="F:ABC-type transporter activity"/>
    <property type="evidence" value="ECO:0007669"/>
    <property type="project" value="InterPro"/>
</dbReference>
<evidence type="ECO:0000256" key="5">
    <source>
        <dbReference type="ARBA" id="ARBA00022840"/>
    </source>
</evidence>
<proteinExistence type="predicted"/>
<evidence type="ECO:0000256" key="6">
    <source>
        <dbReference type="ARBA" id="ARBA00022989"/>
    </source>
</evidence>
<dbReference type="SMART" id="SM00382">
    <property type="entry name" value="AAA"/>
    <property type="match status" value="1"/>
</dbReference>
<keyword evidence="6 8" id="KW-1133">Transmembrane helix</keyword>
<evidence type="ECO:0000313" key="11">
    <source>
        <dbReference type="Proteomes" id="UP000650467"/>
    </source>
</evidence>
<dbReference type="CDD" id="cd03213">
    <property type="entry name" value="ABCG_EPDR"/>
    <property type="match status" value="1"/>
</dbReference>
<dbReference type="AlphaFoldDB" id="A0A835SI51"/>
<evidence type="ECO:0000256" key="4">
    <source>
        <dbReference type="ARBA" id="ARBA00022741"/>
    </source>
</evidence>
<protein>
    <recommendedName>
        <fullName evidence="9">ABC transporter domain-containing protein</fullName>
    </recommendedName>
</protein>
<feature type="domain" description="ABC transporter" evidence="9">
    <location>
        <begin position="55"/>
        <end position="301"/>
    </location>
</feature>
<dbReference type="InterPro" id="IPR003593">
    <property type="entry name" value="AAA+_ATPase"/>
</dbReference>
<dbReference type="Pfam" id="PF01061">
    <property type="entry name" value="ABC2_membrane"/>
    <property type="match status" value="1"/>
</dbReference>
<organism evidence="10 11">
    <name type="scientific">Chlamydomonas incerta</name>
    <dbReference type="NCBI Taxonomy" id="51695"/>
    <lineage>
        <taxon>Eukaryota</taxon>
        <taxon>Viridiplantae</taxon>
        <taxon>Chlorophyta</taxon>
        <taxon>core chlorophytes</taxon>
        <taxon>Chlorophyceae</taxon>
        <taxon>CS clade</taxon>
        <taxon>Chlamydomonadales</taxon>
        <taxon>Chlamydomonadaceae</taxon>
        <taxon>Chlamydomonas</taxon>
    </lineage>
</organism>
<dbReference type="InterPro" id="IPR013525">
    <property type="entry name" value="ABC2_TM"/>
</dbReference>
<sequence length="775" mass="81989">MSTASGASSRGGVDVDVEAGDVSTYDSMGKAGAAALAASPSTTSSGAGSSKGLRILMKDLTYTVPSNTKKGEVAYLLRDVSAFLEPGQMTALMGPSGSGKTTLLDLLAGRKTVGKTSGHLSFGGVTPTKQFLRRYTGYVEQFDTLLGDLTVREMLLYTAELKRPTSEPLTEKKEAVDVLLKRLALTPCADVRIGDPLTKGISGGQAKRTNIGIALISNPRVLFLDEPTSGLDSYTANEVMKVVRGLTSDGTTIAATIHSPTAATFALFDRVMLLVRGQVVYFGPQGLPALEFAASEWGPAAAGTASELLALHRAASAAAPAIEAAAAATAGGAAAAAGDEDGAKKKKKPSASSIAALAFNDAEVLVEAVTEADHRGEATGLATAYAQSRLAQDNARQIELYMAEGAAGRGGLGGSKPSGACRVAAALGVSKCNSSKGASTKAAPEAAASVADVEQGAAAATATAGGEQQLVRQRTSSPFAAVSSATTSSLSVSEQVAKELATRSETVTPWFWGLWTLLKYRSSKNYCNPGWLGPRIADKLLISLIILTLYLGVGDNFAADNLINIQSSLFMWALLPAFGAASYVPAIVLERRLFVRERADGLYRVFTYLAAKLVEELVLSVIITLIFSSYVFYGVQLRGDWVVFWLVYFIDLSVGIVLAYLVAALSPNMDVANAALPGFVVTLLFFAGQLMTVDSIPPWWQWYSRIDPLRYAWGALMVNQFEHNDVIFAGDQTILQYYGLAGADKWAYIGYLSLFWIVFATLALLALTYVRHQKR</sequence>
<evidence type="ECO:0000256" key="1">
    <source>
        <dbReference type="ARBA" id="ARBA00004141"/>
    </source>
</evidence>
<feature type="transmembrane region" description="Helical" evidence="8">
    <location>
        <begin position="748"/>
        <end position="770"/>
    </location>
</feature>
<dbReference type="EMBL" id="JAEHOC010000039">
    <property type="protein sequence ID" value="KAG2427597.1"/>
    <property type="molecule type" value="Genomic_DNA"/>
</dbReference>
<keyword evidence="11" id="KW-1185">Reference proteome</keyword>
<reference evidence="10" key="1">
    <citation type="journal article" date="2020" name="bioRxiv">
        <title>Comparative genomics of Chlamydomonas.</title>
        <authorList>
            <person name="Craig R.J."/>
            <person name="Hasan A.R."/>
            <person name="Ness R.W."/>
            <person name="Keightley P.D."/>
        </authorList>
    </citation>
    <scope>NUCLEOTIDE SEQUENCE</scope>
    <source>
        <strain evidence="10">SAG 7.73</strain>
    </source>
</reference>
<dbReference type="PROSITE" id="PS50893">
    <property type="entry name" value="ABC_TRANSPORTER_2"/>
    <property type="match status" value="1"/>
</dbReference>
<dbReference type="PANTHER" id="PTHR48041">
    <property type="entry name" value="ABC TRANSPORTER G FAMILY MEMBER 28"/>
    <property type="match status" value="1"/>
</dbReference>
<evidence type="ECO:0000256" key="8">
    <source>
        <dbReference type="SAM" id="Phobius"/>
    </source>
</evidence>
<dbReference type="InterPro" id="IPR003439">
    <property type="entry name" value="ABC_transporter-like_ATP-bd"/>
</dbReference>
<dbReference type="GO" id="GO:0016020">
    <property type="term" value="C:membrane"/>
    <property type="evidence" value="ECO:0007669"/>
    <property type="project" value="UniProtKB-SubCell"/>
</dbReference>
<dbReference type="GO" id="GO:0005524">
    <property type="term" value="F:ATP binding"/>
    <property type="evidence" value="ECO:0007669"/>
    <property type="project" value="UniProtKB-KW"/>
</dbReference>
<dbReference type="Proteomes" id="UP000650467">
    <property type="component" value="Unassembled WGS sequence"/>
</dbReference>
<evidence type="ECO:0000313" key="10">
    <source>
        <dbReference type="EMBL" id="KAG2427597.1"/>
    </source>
</evidence>
<evidence type="ECO:0000256" key="7">
    <source>
        <dbReference type="ARBA" id="ARBA00023136"/>
    </source>
</evidence>
<dbReference type="Gene3D" id="3.40.50.300">
    <property type="entry name" value="P-loop containing nucleotide triphosphate hydrolases"/>
    <property type="match status" value="1"/>
</dbReference>
<keyword evidence="5" id="KW-0067">ATP-binding</keyword>
<dbReference type="Pfam" id="PF00005">
    <property type="entry name" value="ABC_tran"/>
    <property type="match status" value="1"/>
</dbReference>